<evidence type="ECO:0000313" key="1">
    <source>
        <dbReference type="EMBL" id="KAL3960659.1"/>
    </source>
</evidence>
<organism evidence="1 2">
    <name type="scientific">Purpureocillium lilacinum</name>
    <name type="common">Paecilomyces lilacinus</name>
    <dbReference type="NCBI Taxonomy" id="33203"/>
    <lineage>
        <taxon>Eukaryota</taxon>
        <taxon>Fungi</taxon>
        <taxon>Dikarya</taxon>
        <taxon>Ascomycota</taxon>
        <taxon>Pezizomycotina</taxon>
        <taxon>Sordariomycetes</taxon>
        <taxon>Hypocreomycetidae</taxon>
        <taxon>Hypocreales</taxon>
        <taxon>Ophiocordycipitaceae</taxon>
        <taxon>Purpureocillium</taxon>
    </lineage>
</organism>
<comment type="caution">
    <text evidence="1">The sequence shown here is derived from an EMBL/GenBank/DDBJ whole genome shotgun (WGS) entry which is preliminary data.</text>
</comment>
<reference evidence="1" key="1">
    <citation type="submission" date="2024-12" db="EMBL/GenBank/DDBJ databases">
        <title>Comparative genomics and development of molecular markers within Purpureocillium lilacinum and among Purpureocillium species.</title>
        <authorList>
            <person name="Yeh Z.-Y."/>
            <person name="Ni N.-T."/>
            <person name="Lo P.-H."/>
            <person name="Mushyakhwo K."/>
            <person name="Lin C.-F."/>
            <person name="Nai Y.-S."/>
        </authorList>
    </citation>
    <scope>NUCLEOTIDE SEQUENCE</scope>
    <source>
        <strain evidence="1">NCHU-NPUST-175</strain>
    </source>
</reference>
<protein>
    <submittedName>
        <fullName evidence="1">Uncharacterized protein</fullName>
    </submittedName>
</protein>
<keyword evidence="2" id="KW-1185">Reference proteome</keyword>
<proteinExistence type="predicted"/>
<name>A0ACC4DYQ2_PURLI</name>
<accession>A0ACC4DYQ2</accession>
<evidence type="ECO:0000313" key="2">
    <source>
        <dbReference type="Proteomes" id="UP001638806"/>
    </source>
</evidence>
<dbReference type="EMBL" id="JBGNUJ010000004">
    <property type="protein sequence ID" value="KAL3960659.1"/>
    <property type="molecule type" value="Genomic_DNA"/>
</dbReference>
<dbReference type="Proteomes" id="UP001638806">
    <property type="component" value="Unassembled WGS sequence"/>
</dbReference>
<gene>
    <name evidence="1" type="ORF">ACCO45_005776</name>
</gene>
<sequence length="73" mass="7866">MLCASAVAGCWKQRIGGPGHDIDPWHGTSRHFFLDHFKVVKTFSNLLNSVHHPFAGARCSADSGGASDSIETQ</sequence>